<dbReference type="SUPFAM" id="SSF88946">
    <property type="entry name" value="Sigma2 domain of RNA polymerase sigma factors"/>
    <property type="match status" value="1"/>
</dbReference>
<dbReference type="EMBL" id="JACHGN010000020">
    <property type="protein sequence ID" value="MBB5137965.1"/>
    <property type="molecule type" value="Genomic_DNA"/>
</dbReference>
<protein>
    <submittedName>
        <fullName evidence="1">DNA-directed RNA polymerase specialized sigma24 family protein</fullName>
    </submittedName>
</protein>
<accession>A0A840PPM3</accession>
<dbReference type="RefSeq" id="WP_246519186.1">
    <property type="nucleotide sequence ID" value="NZ_BAABIX010000020.1"/>
</dbReference>
<evidence type="ECO:0000313" key="1">
    <source>
        <dbReference type="EMBL" id="MBB5137965.1"/>
    </source>
</evidence>
<organism evidence="1 2">
    <name type="scientific">Thermocatellispora tengchongensis</name>
    <dbReference type="NCBI Taxonomy" id="1073253"/>
    <lineage>
        <taxon>Bacteria</taxon>
        <taxon>Bacillati</taxon>
        <taxon>Actinomycetota</taxon>
        <taxon>Actinomycetes</taxon>
        <taxon>Streptosporangiales</taxon>
        <taxon>Streptosporangiaceae</taxon>
        <taxon>Thermocatellispora</taxon>
    </lineage>
</organism>
<keyword evidence="1" id="KW-0240">DNA-directed RNA polymerase</keyword>
<dbReference type="InterPro" id="IPR013325">
    <property type="entry name" value="RNA_pol_sigma_r2"/>
</dbReference>
<dbReference type="Proteomes" id="UP000578449">
    <property type="component" value="Unassembled WGS sequence"/>
</dbReference>
<name>A0A840PPM3_9ACTN</name>
<dbReference type="GO" id="GO:0000428">
    <property type="term" value="C:DNA-directed RNA polymerase complex"/>
    <property type="evidence" value="ECO:0007669"/>
    <property type="project" value="UniProtKB-KW"/>
</dbReference>
<evidence type="ECO:0000313" key="2">
    <source>
        <dbReference type="Proteomes" id="UP000578449"/>
    </source>
</evidence>
<dbReference type="AlphaFoldDB" id="A0A840PPM3"/>
<gene>
    <name evidence="1" type="ORF">HNP84_007718</name>
</gene>
<keyword evidence="2" id="KW-1185">Reference proteome</keyword>
<comment type="caution">
    <text evidence="1">The sequence shown here is derived from an EMBL/GenBank/DDBJ whole genome shotgun (WGS) entry which is preliminary data.</text>
</comment>
<reference evidence="1 2" key="1">
    <citation type="submission" date="2020-08" db="EMBL/GenBank/DDBJ databases">
        <title>Genomic Encyclopedia of Type Strains, Phase IV (KMG-IV): sequencing the most valuable type-strain genomes for metagenomic binning, comparative biology and taxonomic classification.</title>
        <authorList>
            <person name="Goeker M."/>
        </authorList>
    </citation>
    <scope>NUCLEOTIDE SEQUENCE [LARGE SCALE GENOMIC DNA]</scope>
    <source>
        <strain evidence="1 2">DSM 45615</strain>
    </source>
</reference>
<dbReference type="GO" id="GO:0006352">
    <property type="term" value="P:DNA-templated transcription initiation"/>
    <property type="evidence" value="ECO:0007669"/>
    <property type="project" value="InterPro"/>
</dbReference>
<proteinExistence type="predicted"/>
<sequence>MDHIRGRVADTEDTLQEVWLAWSARHRSQDAGPVGNARAYLVRIA</sequence>
<dbReference type="GO" id="GO:0003700">
    <property type="term" value="F:DNA-binding transcription factor activity"/>
    <property type="evidence" value="ECO:0007669"/>
    <property type="project" value="InterPro"/>
</dbReference>
<keyword evidence="1" id="KW-0804">Transcription</keyword>